<proteinExistence type="predicted"/>
<evidence type="ECO:0000313" key="2">
    <source>
        <dbReference type="Proteomes" id="UP000828048"/>
    </source>
</evidence>
<reference evidence="1 2" key="1">
    <citation type="journal article" date="2021" name="Hortic Res">
        <title>High-quality reference genome and annotation aids understanding of berry development for evergreen blueberry (Vaccinium darrowii).</title>
        <authorList>
            <person name="Yu J."/>
            <person name="Hulse-Kemp A.M."/>
            <person name="Babiker E."/>
            <person name="Staton M."/>
        </authorList>
    </citation>
    <scope>NUCLEOTIDE SEQUENCE [LARGE SCALE GENOMIC DNA]</scope>
    <source>
        <strain evidence="2">cv. NJ 8807/NJ 8810</strain>
        <tissue evidence="1">Young leaf</tissue>
    </source>
</reference>
<sequence length="529" mass="60300">MKFEDFLMQASDSEKQRRVDLEEEVQKLQEDLDAELKLSKILQCALQGPVQSCPCLSKLLPSQVQVLLAELALVEEEIIWLERKVDKLKLSLYQEKKQTREWERLNIRRRHWQPKQLSCGPSHQMEVSCRQVSLKTQDLEENMKNKNLQERRASFSSSMEVQKLPYMNSNEGTAETSRRTGRSQSHGHSDRQIGMEKPNELSEELIKCLIGIFFKLNQASPGSKGSAIVSRHHNISCINSKGFMSRTSFNCKAPEFSFDKTSNIDPYGILPDFDGPIRDVGPYKNFIQITRSSLDISQVSECIKAMGKLRVLMHKLCSVDPTSLTYKQKLAFWINIYNACIMHAFLRHGLPSTQEKLLALMNKAATNVGGIVLNALAIEHFILRHPSDSKQGIIDEKEMLLRHAYGLGYPEPNVTFALCRGSWSSPALRVYTPGDVVNELGRAKVEYLEAAVGVTNRKKIVVPKLLQWHMKDFADDLESLLEWIYSQLPHSGSLRRLIMECLIGETKSPSAKMVEIQPYDSEFRYLLPL</sequence>
<protein>
    <submittedName>
        <fullName evidence="1">Uncharacterized protein</fullName>
    </submittedName>
</protein>
<comment type="caution">
    <text evidence="1">The sequence shown here is derived from an EMBL/GenBank/DDBJ whole genome shotgun (WGS) entry which is preliminary data.</text>
</comment>
<keyword evidence="2" id="KW-1185">Reference proteome</keyword>
<dbReference type="EMBL" id="CM037161">
    <property type="protein sequence ID" value="KAH7853467.1"/>
    <property type="molecule type" value="Genomic_DNA"/>
</dbReference>
<name>A0ACB7YJU7_9ERIC</name>
<dbReference type="Proteomes" id="UP000828048">
    <property type="component" value="Chromosome 11"/>
</dbReference>
<gene>
    <name evidence="1" type="ORF">Vadar_002803</name>
</gene>
<evidence type="ECO:0000313" key="1">
    <source>
        <dbReference type="EMBL" id="KAH7853467.1"/>
    </source>
</evidence>
<accession>A0ACB7YJU7</accession>
<organism evidence="1 2">
    <name type="scientific">Vaccinium darrowii</name>
    <dbReference type="NCBI Taxonomy" id="229202"/>
    <lineage>
        <taxon>Eukaryota</taxon>
        <taxon>Viridiplantae</taxon>
        <taxon>Streptophyta</taxon>
        <taxon>Embryophyta</taxon>
        <taxon>Tracheophyta</taxon>
        <taxon>Spermatophyta</taxon>
        <taxon>Magnoliopsida</taxon>
        <taxon>eudicotyledons</taxon>
        <taxon>Gunneridae</taxon>
        <taxon>Pentapetalae</taxon>
        <taxon>asterids</taxon>
        <taxon>Ericales</taxon>
        <taxon>Ericaceae</taxon>
        <taxon>Vaccinioideae</taxon>
        <taxon>Vaccinieae</taxon>
        <taxon>Vaccinium</taxon>
    </lineage>
</organism>